<feature type="compositionally biased region" description="Basic and acidic residues" evidence="1">
    <location>
        <begin position="176"/>
        <end position="221"/>
    </location>
</feature>
<dbReference type="InterPro" id="IPR033334">
    <property type="entry name" value="LNG1/2"/>
</dbReference>
<dbReference type="Proteomes" id="UP001293254">
    <property type="component" value="Unassembled WGS sequence"/>
</dbReference>
<feature type="region of interest" description="Disordered" evidence="1">
    <location>
        <begin position="494"/>
        <end position="552"/>
    </location>
</feature>
<evidence type="ECO:0000313" key="5">
    <source>
        <dbReference type="Proteomes" id="UP001293254"/>
    </source>
</evidence>
<dbReference type="PANTHER" id="PTHR31680">
    <property type="entry name" value="LONGIFOLIA PROTEIN"/>
    <property type="match status" value="1"/>
</dbReference>
<dbReference type="Pfam" id="PF14383">
    <property type="entry name" value="VARLMGL"/>
    <property type="match status" value="1"/>
</dbReference>
<feature type="region of interest" description="Disordered" evidence="1">
    <location>
        <begin position="314"/>
        <end position="338"/>
    </location>
</feature>
<reference evidence="4" key="2">
    <citation type="journal article" date="2024" name="Plant">
        <title>Genomic evolution and insights into agronomic trait innovations of Sesamum species.</title>
        <authorList>
            <person name="Miao H."/>
            <person name="Wang L."/>
            <person name="Qu L."/>
            <person name="Liu H."/>
            <person name="Sun Y."/>
            <person name="Le M."/>
            <person name="Wang Q."/>
            <person name="Wei S."/>
            <person name="Zheng Y."/>
            <person name="Lin W."/>
            <person name="Duan Y."/>
            <person name="Cao H."/>
            <person name="Xiong S."/>
            <person name="Wang X."/>
            <person name="Wei L."/>
            <person name="Li C."/>
            <person name="Ma Q."/>
            <person name="Ju M."/>
            <person name="Zhao R."/>
            <person name="Li G."/>
            <person name="Mu C."/>
            <person name="Tian Q."/>
            <person name="Mei H."/>
            <person name="Zhang T."/>
            <person name="Gao T."/>
            <person name="Zhang H."/>
        </authorList>
    </citation>
    <scope>NUCLEOTIDE SEQUENCE</scope>
    <source>
        <strain evidence="4">3651</strain>
    </source>
</reference>
<feature type="compositionally biased region" description="Polar residues" evidence="1">
    <location>
        <begin position="387"/>
        <end position="397"/>
    </location>
</feature>
<protein>
    <submittedName>
        <fullName evidence="4">Protein LONGIFOLIA 1</fullName>
    </submittedName>
</protein>
<gene>
    <name evidence="4" type="ORF">Salat_0030500</name>
</gene>
<dbReference type="GO" id="GO:0051513">
    <property type="term" value="P:regulation of monopolar cell growth"/>
    <property type="evidence" value="ECO:0007669"/>
    <property type="project" value="InterPro"/>
</dbReference>
<feature type="compositionally biased region" description="Polar residues" evidence="1">
    <location>
        <begin position="605"/>
        <end position="638"/>
    </location>
</feature>
<evidence type="ECO:0000259" key="3">
    <source>
        <dbReference type="Pfam" id="PF14383"/>
    </source>
</evidence>
<dbReference type="InterPro" id="IPR032795">
    <property type="entry name" value="DUF3741-assoc"/>
</dbReference>
<sequence>MAAKLLHSLTDENPDLQKQIGCMTGIFQLFDRQHMLTGGRRILGDSPKRLLLPGSSQLDGSTLERESGNAYLQSASTEKHLNKNIQEKQRISTESSRASFSSSSRSSSFSSLDCNRATQLEPASFDRILVPETPSRDPTMSLQNSSPQFSRQSLDLRDFVKDSMYREVPGLSSKAKTTDEAADPYRDTPRPKSKISDGSHGSRIDKRQSTPADLKESDRVLTKLQEPPWYHDEPRELLRSLSYHAKDGSSFSISKDAPRFSYDGREVTRAPFDSRDFSKSTPKLKDLPRLSLDSREGSMRSLTADSKSNFFMKSMQKNNGDFDGKVQSLQQTPANQARPPSVVAKLMGLETLPDAVSSNDANSGSGRSCRDEDLVNISRSFGKKDPSPSQRSNSSKNLWKEPGSPRWRNSDSSMKPLSRFPIEPAPWKQIDGTRSPQKPPSRTSRAPAKVPTTFPSVYSEIEKRLKDLEFTQSGKDLRALKQILEAMQSKGFLETQKEGQCSSFTGRKDHDQKLLGSKHEERSGNNRMPQTDHVIASTKRTTSSSRHHESPIVIMKPAKLVEKSGIPAASVISLDGLSSLPKLRDNEFADNIKGFSSRTTKDLSSKSSQRDSAVNSVNARNGTTPKSTQLSGRSQQDGNAGLGKSSGSISPRMQQKKLDMERRSRPPTPPDSSKSRRQSNKQQGESSSPGGRRRPKQPSFQKSDDQLTEVNVESRNLNYHENENSVQSNESVIRRSVNTVVVSSERSPGINICQSPPTKASDMLCGYIEKKSTLTLREEESAEFGFVPPEYSSPVSVLANVACKDDSPSPVKYAGKALKVDVPVDDERDSNAVEGSSANSFIPNSMESSSTSEINRKKLQNIENLVQKLKRLNSSHDEACTDYIASLCENTDPDHRYISEILLASGLLLRELGSSIENFQFHPSGHPINPELFLVLEQTKPSTLLEEQCSTEKTSQSMIKEKLHRKLIFDGVNEILGHKLASAGPFSEPWLRPFKLATQTLNAQKLLRELCCEIEDLQAKNPECSSDEVDDRLKSILCNDVIHRSERWTGFDDEISGAVLDIERLIFKDLVNEIVIGESASLKTKPGRRRVSAK</sequence>
<feature type="compositionally biased region" description="Low complexity" evidence="1">
    <location>
        <begin position="95"/>
        <end position="111"/>
    </location>
</feature>
<dbReference type="PANTHER" id="PTHR31680:SF4">
    <property type="entry name" value="LONGIFOLIA PROTEIN"/>
    <property type="match status" value="1"/>
</dbReference>
<feature type="compositionally biased region" description="Polar residues" evidence="1">
    <location>
        <begin position="136"/>
        <end position="153"/>
    </location>
</feature>
<reference evidence="4" key="1">
    <citation type="submission" date="2020-06" db="EMBL/GenBank/DDBJ databases">
        <authorList>
            <person name="Li T."/>
            <person name="Hu X."/>
            <person name="Zhang T."/>
            <person name="Song X."/>
            <person name="Zhang H."/>
            <person name="Dai N."/>
            <person name="Sheng W."/>
            <person name="Hou X."/>
            <person name="Wei L."/>
        </authorList>
    </citation>
    <scope>NUCLEOTIDE SEQUENCE</scope>
    <source>
        <strain evidence="4">3651</strain>
        <tissue evidence="4">Leaf</tissue>
    </source>
</reference>
<dbReference type="AlphaFoldDB" id="A0AAE1YWC6"/>
<feature type="compositionally biased region" description="Polar residues" evidence="1">
    <location>
        <begin position="833"/>
        <end position="849"/>
    </location>
</feature>
<name>A0AAE1YWC6_9LAMI</name>
<accession>A0AAE1YWC6</accession>
<feature type="domain" description="DUF4378" evidence="2">
    <location>
        <begin position="894"/>
        <end position="1073"/>
    </location>
</feature>
<feature type="compositionally biased region" description="Basic and acidic residues" evidence="1">
    <location>
        <begin position="506"/>
        <end position="524"/>
    </location>
</feature>
<feature type="domain" description="DUF3741" evidence="3">
    <location>
        <begin position="335"/>
        <end position="355"/>
    </location>
</feature>
<feature type="region of interest" description="Disordered" evidence="1">
    <location>
        <begin position="827"/>
        <end position="849"/>
    </location>
</feature>
<dbReference type="InterPro" id="IPR025486">
    <property type="entry name" value="DUF4378"/>
</dbReference>
<evidence type="ECO:0000259" key="2">
    <source>
        <dbReference type="Pfam" id="PF14309"/>
    </source>
</evidence>
<proteinExistence type="predicted"/>
<dbReference type="Pfam" id="PF14309">
    <property type="entry name" value="DUF4378"/>
    <property type="match status" value="1"/>
</dbReference>
<feature type="region of interest" description="Disordered" evidence="1">
    <location>
        <begin position="170"/>
        <end position="228"/>
    </location>
</feature>
<organism evidence="4 5">
    <name type="scientific">Sesamum alatum</name>
    <dbReference type="NCBI Taxonomy" id="300844"/>
    <lineage>
        <taxon>Eukaryota</taxon>
        <taxon>Viridiplantae</taxon>
        <taxon>Streptophyta</taxon>
        <taxon>Embryophyta</taxon>
        <taxon>Tracheophyta</taxon>
        <taxon>Spermatophyta</taxon>
        <taxon>Magnoliopsida</taxon>
        <taxon>eudicotyledons</taxon>
        <taxon>Gunneridae</taxon>
        <taxon>Pentapetalae</taxon>
        <taxon>asterids</taxon>
        <taxon>lamiids</taxon>
        <taxon>Lamiales</taxon>
        <taxon>Pedaliaceae</taxon>
        <taxon>Sesamum</taxon>
    </lineage>
</organism>
<feature type="region of interest" description="Disordered" evidence="1">
    <location>
        <begin position="597"/>
        <end position="708"/>
    </location>
</feature>
<keyword evidence="5" id="KW-1185">Reference proteome</keyword>
<evidence type="ECO:0000256" key="1">
    <source>
        <dbReference type="SAM" id="MobiDB-lite"/>
    </source>
</evidence>
<feature type="compositionally biased region" description="Polar residues" evidence="1">
    <location>
        <begin position="432"/>
        <end position="444"/>
    </location>
</feature>
<feature type="region of interest" description="Disordered" evidence="1">
    <location>
        <begin position="379"/>
        <end position="451"/>
    </location>
</feature>
<dbReference type="EMBL" id="JACGWO010000001">
    <property type="protein sequence ID" value="KAK4436966.1"/>
    <property type="molecule type" value="Genomic_DNA"/>
</dbReference>
<comment type="caution">
    <text evidence="4">The sequence shown here is derived from an EMBL/GenBank/DDBJ whole genome shotgun (WGS) entry which is preliminary data.</text>
</comment>
<feature type="region of interest" description="Disordered" evidence="1">
    <location>
        <begin position="87"/>
        <end position="154"/>
    </location>
</feature>
<evidence type="ECO:0000313" key="4">
    <source>
        <dbReference type="EMBL" id="KAK4436966.1"/>
    </source>
</evidence>